<protein>
    <submittedName>
        <fullName evidence="2">Redoxin domain protein</fullName>
    </submittedName>
</protein>
<organism evidence="2 3">
    <name type="scientific">Fimbriimonas ginsengisoli Gsoil 348</name>
    <dbReference type="NCBI Taxonomy" id="661478"/>
    <lineage>
        <taxon>Bacteria</taxon>
        <taxon>Bacillati</taxon>
        <taxon>Armatimonadota</taxon>
        <taxon>Fimbriimonadia</taxon>
        <taxon>Fimbriimonadales</taxon>
        <taxon>Fimbriimonadaceae</taxon>
        <taxon>Fimbriimonas</taxon>
    </lineage>
</organism>
<dbReference type="PANTHER" id="PTHR43640">
    <property type="entry name" value="OS07G0260300 PROTEIN"/>
    <property type="match status" value="1"/>
</dbReference>
<dbReference type="SUPFAM" id="SSF52833">
    <property type="entry name" value="Thioredoxin-like"/>
    <property type="match status" value="1"/>
</dbReference>
<dbReference type="HOGENOM" id="CLU_1473218_0_0_0"/>
<accession>A0A068NVH9</accession>
<dbReference type="InterPro" id="IPR036249">
    <property type="entry name" value="Thioredoxin-like_sf"/>
</dbReference>
<name>A0A068NVH9_FIMGI</name>
<proteinExistence type="predicted"/>
<reference evidence="2 3" key="1">
    <citation type="journal article" date="2014" name="PLoS ONE">
        <title>The first complete genome sequence of the class fimbriimonadia in the phylum armatimonadetes.</title>
        <authorList>
            <person name="Hu Z.Y."/>
            <person name="Wang Y.Z."/>
            <person name="Im W.T."/>
            <person name="Wang S.Y."/>
            <person name="Zhao G.P."/>
            <person name="Zheng H.J."/>
            <person name="Quan Z.X."/>
        </authorList>
    </citation>
    <scope>NUCLEOTIDE SEQUENCE [LARGE SCALE GENOMIC DNA]</scope>
    <source>
        <strain evidence="2">Gsoil 348</strain>
    </source>
</reference>
<gene>
    <name evidence="2" type="ORF">OP10G_4088</name>
</gene>
<dbReference type="InterPro" id="IPR047262">
    <property type="entry name" value="PRX-like1"/>
</dbReference>
<dbReference type="InterPro" id="IPR000866">
    <property type="entry name" value="AhpC/TSA"/>
</dbReference>
<evidence type="ECO:0000313" key="3">
    <source>
        <dbReference type="Proteomes" id="UP000027982"/>
    </source>
</evidence>
<dbReference type="AlphaFoldDB" id="A0A068NVH9"/>
<keyword evidence="3" id="KW-1185">Reference proteome</keyword>
<dbReference type="STRING" id="661478.OP10G_4088"/>
<dbReference type="PANTHER" id="PTHR43640:SF1">
    <property type="entry name" value="THIOREDOXIN-DEPENDENT PEROXIREDOXIN"/>
    <property type="match status" value="1"/>
</dbReference>
<evidence type="ECO:0000259" key="1">
    <source>
        <dbReference type="Pfam" id="PF00578"/>
    </source>
</evidence>
<dbReference type="KEGG" id="fgi:OP10G_4088"/>
<dbReference type="GO" id="GO:0016491">
    <property type="term" value="F:oxidoreductase activity"/>
    <property type="evidence" value="ECO:0007669"/>
    <property type="project" value="InterPro"/>
</dbReference>
<evidence type="ECO:0000313" key="2">
    <source>
        <dbReference type="EMBL" id="AIE87456.1"/>
    </source>
</evidence>
<sequence>MLAALLTFPQLAPGLATLGFQNENGRWVAPLASKRPTVFFFILADCPIARQYSEEFKRLVHDYPSVSFYAVHADPSATLKVAKTHRREYRLPCPELLDPRQRLVRMAQATAVPTAALFSAEGRVKYSGRIDDRFPALGIQRPKPGRRDLRVALDEYLAGKPISVPRTPVVGCVIPKP</sequence>
<dbReference type="RefSeq" id="WP_025228648.1">
    <property type="nucleotide sequence ID" value="NZ_CP007139.1"/>
</dbReference>
<feature type="domain" description="Alkyl hydroperoxide reductase subunit C/ Thiol specific antioxidant" evidence="1">
    <location>
        <begin position="34"/>
        <end position="126"/>
    </location>
</feature>
<dbReference type="eggNOG" id="COG1225">
    <property type="taxonomic scope" value="Bacteria"/>
</dbReference>
<dbReference type="Proteomes" id="UP000027982">
    <property type="component" value="Chromosome"/>
</dbReference>
<dbReference type="Pfam" id="PF00578">
    <property type="entry name" value="AhpC-TSA"/>
    <property type="match status" value="1"/>
</dbReference>
<dbReference type="EMBL" id="CP007139">
    <property type="protein sequence ID" value="AIE87456.1"/>
    <property type="molecule type" value="Genomic_DNA"/>
</dbReference>
<dbReference type="Gene3D" id="3.40.30.10">
    <property type="entry name" value="Glutaredoxin"/>
    <property type="match status" value="1"/>
</dbReference>
<dbReference type="OrthoDB" id="284329at2"/>
<dbReference type="GO" id="GO:0016209">
    <property type="term" value="F:antioxidant activity"/>
    <property type="evidence" value="ECO:0007669"/>
    <property type="project" value="InterPro"/>
</dbReference>